<feature type="signal peptide" evidence="1">
    <location>
        <begin position="1"/>
        <end position="18"/>
    </location>
</feature>
<evidence type="ECO:0000313" key="3">
    <source>
        <dbReference type="Proteomes" id="UP001518990"/>
    </source>
</evidence>
<evidence type="ECO:0000256" key="1">
    <source>
        <dbReference type="SAM" id="SignalP"/>
    </source>
</evidence>
<organism evidence="2 3">
    <name type="scientific">Roseomonas marmotae</name>
    <dbReference type="NCBI Taxonomy" id="2768161"/>
    <lineage>
        <taxon>Bacteria</taxon>
        <taxon>Pseudomonadati</taxon>
        <taxon>Pseudomonadota</taxon>
        <taxon>Alphaproteobacteria</taxon>
        <taxon>Acetobacterales</taxon>
        <taxon>Roseomonadaceae</taxon>
        <taxon>Roseomonas</taxon>
    </lineage>
</organism>
<feature type="chain" id="PRO_5047526335" evidence="1">
    <location>
        <begin position="19"/>
        <end position="201"/>
    </location>
</feature>
<dbReference type="RefSeq" id="WP_207446467.1">
    <property type="nucleotide sequence ID" value="NZ_CP061091.1"/>
</dbReference>
<accession>A0ABS3KB90</accession>
<gene>
    <name evidence="2" type="ORF">IAI60_08845</name>
</gene>
<dbReference type="EMBL" id="JACTNF010000008">
    <property type="protein sequence ID" value="MBO1074715.1"/>
    <property type="molecule type" value="Genomic_DNA"/>
</dbReference>
<protein>
    <submittedName>
        <fullName evidence="2">Uncharacterized protein</fullName>
    </submittedName>
</protein>
<keyword evidence="1" id="KW-0732">Signal</keyword>
<proteinExistence type="predicted"/>
<comment type="caution">
    <text evidence="2">The sequence shown here is derived from an EMBL/GenBank/DDBJ whole genome shotgun (WGS) entry which is preliminary data.</text>
</comment>
<keyword evidence="3" id="KW-1185">Reference proteome</keyword>
<evidence type="ECO:0000313" key="2">
    <source>
        <dbReference type="EMBL" id="MBO1074715.1"/>
    </source>
</evidence>
<reference evidence="2 3" key="1">
    <citation type="submission" date="2020-09" db="EMBL/GenBank/DDBJ databases">
        <title>Roseomonas.</title>
        <authorList>
            <person name="Zhu W."/>
        </authorList>
    </citation>
    <scope>NUCLEOTIDE SEQUENCE [LARGE SCALE GENOMIC DNA]</scope>
    <source>
        <strain evidence="2 3">1311</strain>
    </source>
</reference>
<name>A0ABS3KB90_9PROT</name>
<dbReference type="PROSITE" id="PS51257">
    <property type="entry name" value="PROKAR_LIPOPROTEIN"/>
    <property type="match status" value="1"/>
</dbReference>
<sequence>MTKRLFLLSALVALPVLAGCNQPGTNTGMWDGYIGQQPYLAGAGDPLRAAALEAPFTFGDLNAQRGQPARVALSLAQLEYLTWRLENDPGRASNFPGTTLLQLQAGRAEARRAFGIAPNAPAPQVMDALQRAARELQRGNTAAAQAALSGPDFPLGGAETLRRLSNPPSPLLQVQAAAGAINNNVMDDSGFQQPSGAPFIR</sequence>
<dbReference type="Proteomes" id="UP001518990">
    <property type="component" value="Unassembled WGS sequence"/>
</dbReference>